<feature type="transmembrane region" description="Helical" evidence="6">
    <location>
        <begin position="36"/>
        <end position="55"/>
    </location>
</feature>
<keyword evidence="2" id="KW-1003">Cell membrane</keyword>
<accession>A0A2Z2HNG9</accession>
<dbReference type="GeneID" id="32892560"/>
<dbReference type="Pfam" id="PF03626">
    <property type="entry name" value="COX4_pro"/>
    <property type="match status" value="1"/>
</dbReference>
<keyword evidence="8" id="KW-1185">Reference proteome</keyword>
<gene>
    <name evidence="7" type="ORF">B1756_00740</name>
</gene>
<dbReference type="GO" id="GO:0005886">
    <property type="term" value="C:plasma membrane"/>
    <property type="evidence" value="ECO:0007669"/>
    <property type="project" value="UniProtKB-SubCell"/>
</dbReference>
<feature type="transmembrane region" description="Helical" evidence="6">
    <location>
        <begin position="6"/>
        <end position="24"/>
    </location>
</feature>
<evidence type="ECO:0000256" key="2">
    <source>
        <dbReference type="ARBA" id="ARBA00022475"/>
    </source>
</evidence>
<dbReference type="KEGG" id="naj:B1756_00740"/>
<reference evidence="8" key="1">
    <citation type="submission" date="2017-02" db="EMBL/GenBank/DDBJ databases">
        <title>Natronthermophilus aegyptiacus gen. nov.,sp. nov., an aerobic, extremely halophilic alkalithermophilic archaeon isolated from the athalassohaline Wadi An Natrun, Egypt.</title>
        <authorList>
            <person name="Zhao B."/>
        </authorList>
    </citation>
    <scope>NUCLEOTIDE SEQUENCE [LARGE SCALE GENOMIC DNA]</scope>
    <source>
        <strain evidence="8">JW/NM-HA 15</strain>
    </source>
</reference>
<organism evidence="7 8">
    <name type="scientific">Natrarchaeobaculum aegyptiacum</name>
    <dbReference type="NCBI Taxonomy" id="745377"/>
    <lineage>
        <taxon>Archaea</taxon>
        <taxon>Methanobacteriati</taxon>
        <taxon>Methanobacteriota</taxon>
        <taxon>Stenosarchaea group</taxon>
        <taxon>Halobacteria</taxon>
        <taxon>Halobacteriales</taxon>
        <taxon>Natrialbaceae</taxon>
        <taxon>Natrarchaeobaculum</taxon>
    </lineage>
</organism>
<proteinExistence type="predicted"/>
<protein>
    <recommendedName>
        <fullName evidence="9">Cytochrome C oxidase subunit IV</fullName>
    </recommendedName>
</protein>
<keyword evidence="5 6" id="KW-0472">Membrane</keyword>
<feature type="transmembrane region" description="Helical" evidence="6">
    <location>
        <begin position="67"/>
        <end position="87"/>
    </location>
</feature>
<keyword evidence="4 6" id="KW-1133">Transmembrane helix</keyword>
<sequence>MADARTYTIIYVVLLALGTGKFLFFMDASPLTYQMALAGTFVLAVAKTLLISGYYMHLLEEPRSVTYMMVTALFMVLLLTIAAGYSIQ</sequence>
<evidence type="ECO:0000256" key="6">
    <source>
        <dbReference type="SAM" id="Phobius"/>
    </source>
</evidence>
<dbReference type="Proteomes" id="UP000250088">
    <property type="component" value="Chromosome"/>
</dbReference>
<dbReference type="RefSeq" id="WP_086886802.1">
    <property type="nucleotide sequence ID" value="NZ_CP019893.1"/>
</dbReference>
<keyword evidence="3 6" id="KW-0812">Transmembrane</keyword>
<evidence type="ECO:0000256" key="4">
    <source>
        <dbReference type="ARBA" id="ARBA00022989"/>
    </source>
</evidence>
<evidence type="ECO:0000256" key="1">
    <source>
        <dbReference type="ARBA" id="ARBA00004651"/>
    </source>
</evidence>
<evidence type="ECO:0000313" key="8">
    <source>
        <dbReference type="Proteomes" id="UP000250088"/>
    </source>
</evidence>
<name>A0A2Z2HNG9_9EURY</name>
<dbReference type="InterPro" id="IPR005171">
    <property type="entry name" value="Cyt_c_oxidase_su4_prok"/>
</dbReference>
<evidence type="ECO:0000256" key="5">
    <source>
        <dbReference type="ARBA" id="ARBA00023136"/>
    </source>
</evidence>
<dbReference type="AlphaFoldDB" id="A0A2Z2HNG9"/>
<evidence type="ECO:0008006" key="9">
    <source>
        <dbReference type="Google" id="ProtNLM"/>
    </source>
</evidence>
<evidence type="ECO:0000256" key="3">
    <source>
        <dbReference type="ARBA" id="ARBA00022692"/>
    </source>
</evidence>
<evidence type="ECO:0000313" key="7">
    <source>
        <dbReference type="EMBL" id="ARS88422.1"/>
    </source>
</evidence>
<comment type="subcellular location">
    <subcellularLocation>
        <location evidence="1">Cell membrane</location>
        <topology evidence="1">Multi-pass membrane protein</topology>
    </subcellularLocation>
</comment>
<dbReference type="EMBL" id="CP019893">
    <property type="protein sequence ID" value="ARS88422.1"/>
    <property type="molecule type" value="Genomic_DNA"/>
</dbReference>
<dbReference type="OrthoDB" id="201875at2157"/>